<reference evidence="6 7" key="2">
    <citation type="submission" date="2017-10" db="EMBL/GenBank/DDBJ databases">
        <title>Bacterial endophytes that colonize and modify switchgrass growth.</title>
        <authorList>
            <person name="Debolt S."/>
        </authorList>
    </citation>
    <scope>NUCLEOTIDE SEQUENCE [LARGE SCALE GENOMIC DNA]</scope>
    <source>
        <strain evidence="6 7">A2-S9</strain>
    </source>
</reference>
<comment type="caution">
    <text evidence="6">The sequence shown here is derived from an EMBL/GenBank/DDBJ whole genome shotgun (WGS) entry which is preliminary data.</text>
</comment>
<dbReference type="Pfam" id="PF05057">
    <property type="entry name" value="DUF676"/>
    <property type="match status" value="1"/>
</dbReference>
<dbReference type="InterPro" id="IPR027417">
    <property type="entry name" value="P-loop_NTPase"/>
</dbReference>
<dbReference type="InterPro" id="IPR052374">
    <property type="entry name" value="SERAC1"/>
</dbReference>
<evidence type="ECO:0000313" key="6">
    <source>
        <dbReference type="EMBL" id="PFG60743.1"/>
    </source>
</evidence>
<evidence type="ECO:0000256" key="2">
    <source>
        <dbReference type="ARBA" id="ARBA00004370"/>
    </source>
</evidence>
<dbReference type="SUPFAM" id="SSF52540">
    <property type="entry name" value="P-loop containing nucleoside triphosphate hydrolases"/>
    <property type="match status" value="1"/>
</dbReference>
<sequence>MALNAPKTDVILFVHGLSGTADGTWSKMIELFLRDNLFARYEIDTYEYPTSKIRVPLGRKMPGIPELAEGLASHLDTYHSKRENVILVGHSLGGLVLRYFIVSAFKKSAPNNIRAAAMIATPHAGADLARFGKTLSWGHSHLKQLVKGHGILSSILTDWASLEIETKIKTIYVTGGVDAVVSRESSMPYYGGVNFQNLINYGHVDVIKPEHSNDIRFKVLKKFVEELPSSKKPDAGPLKTQGWPLFFRYQLNCEDFYYIRRVDDDVEQALSGSNIWLSGPSGMGKTVALTRAIMKKDWSVYYFSLDGFLDLSAIDLMKEVCRQLMDRLCVSDAQLAAAISLAEVLRCFSSTFLSVTGQKRMAMFIEEIPIVSSKEYCKFLNLAYHLSMLQETCKDNLQVVWVFSSIVDPLEFSKQSHVKLLERYAFLNIGVWESTELQELFQLVDREVKTQFTAEETSQVIIGSKGSPRNLKLIVKNRLTEVGSKKSIPELISSVPVSASND</sequence>
<evidence type="ECO:0000256" key="4">
    <source>
        <dbReference type="ARBA" id="ARBA00023136"/>
    </source>
</evidence>
<comment type="subcellular location">
    <subcellularLocation>
        <location evidence="1">Endoplasmic reticulum</location>
    </subcellularLocation>
    <subcellularLocation>
        <location evidence="2">Membrane</location>
    </subcellularLocation>
</comment>
<dbReference type="Proteomes" id="UP000221580">
    <property type="component" value="Unassembled WGS sequence"/>
</dbReference>
<dbReference type="PANTHER" id="PTHR48182">
    <property type="entry name" value="PROTEIN SERAC1"/>
    <property type="match status" value="1"/>
</dbReference>
<evidence type="ECO:0000259" key="5">
    <source>
        <dbReference type="Pfam" id="PF05057"/>
    </source>
</evidence>
<dbReference type="Gene3D" id="3.40.50.1820">
    <property type="entry name" value="alpha/beta hydrolase"/>
    <property type="match status" value="1"/>
</dbReference>
<dbReference type="SUPFAM" id="SSF53474">
    <property type="entry name" value="alpha/beta-Hydrolases"/>
    <property type="match status" value="1"/>
</dbReference>
<dbReference type="RefSeq" id="WP_141543062.1">
    <property type="nucleotide sequence ID" value="NZ_PDJN01000003.1"/>
</dbReference>
<dbReference type="InterPro" id="IPR029058">
    <property type="entry name" value="AB_hydrolase_fold"/>
</dbReference>
<reference evidence="6 7" key="1">
    <citation type="submission" date="2017-09" db="EMBL/GenBank/DDBJ databases">
        <authorList>
            <person name="DeBolt S."/>
            <person name="Huntemann M."/>
            <person name="Clum A."/>
            <person name="Pillay M."/>
            <person name="Palaniappan K."/>
            <person name="Varghese N."/>
            <person name="Mikhailova N."/>
            <person name="Stamatis D."/>
            <person name="Reddy T."/>
            <person name="Daum C."/>
            <person name="Shapiro N."/>
            <person name="Ivanova N."/>
            <person name="Kyrpides N."/>
            <person name="Woyke T."/>
        </authorList>
    </citation>
    <scope>NUCLEOTIDE SEQUENCE [LARGE SCALE GENOMIC DNA]</scope>
    <source>
        <strain evidence="6 7">A2-S9</strain>
    </source>
</reference>
<evidence type="ECO:0000256" key="1">
    <source>
        <dbReference type="ARBA" id="ARBA00004240"/>
    </source>
</evidence>
<feature type="domain" description="DUF676" evidence="5">
    <location>
        <begin position="8"/>
        <end position="153"/>
    </location>
</feature>
<organism evidence="6 7">
    <name type="scientific">Pseudomonas poae</name>
    <dbReference type="NCBI Taxonomy" id="200451"/>
    <lineage>
        <taxon>Bacteria</taxon>
        <taxon>Pseudomonadati</taxon>
        <taxon>Pseudomonadota</taxon>
        <taxon>Gammaproteobacteria</taxon>
        <taxon>Pseudomonadales</taxon>
        <taxon>Pseudomonadaceae</taxon>
        <taxon>Pseudomonas</taxon>
    </lineage>
</organism>
<evidence type="ECO:0000313" key="7">
    <source>
        <dbReference type="Proteomes" id="UP000221580"/>
    </source>
</evidence>
<gene>
    <name evidence="6" type="ORF">DM05_5463</name>
</gene>
<dbReference type="GO" id="GO:0016020">
    <property type="term" value="C:membrane"/>
    <property type="evidence" value="ECO:0007669"/>
    <property type="project" value="UniProtKB-SubCell"/>
</dbReference>
<dbReference type="Gene3D" id="3.40.50.300">
    <property type="entry name" value="P-loop containing nucleotide triphosphate hydrolases"/>
    <property type="match status" value="1"/>
</dbReference>
<name>A0A7Z1GMT7_9PSED</name>
<keyword evidence="4" id="KW-0472">Membrane</keyword>
<dbReference type="InterPro" id="IPR007751">
    <property type="entry name" value="DUF676_lipase-like"/>
</dbReference>
<dbReference type="EMBL" id="PDJN01000003">
    <property type="protein sequence ID" value="PFG60743.1"/>
    <property type="molecule type" value="Genomic_DNA"/>
</dbReference>
<accession>A0A7Z1GMT7</accession>
<keyword evidence="3" id="KW-0256">Endoplasmic reticulum</keyword>
<dbReference type="AlphaFoldDB" id="A0A7Z1GMT7"/>
<evidence type="ECO:0000256" key="3">
    <source>
        <dbReference type="ARBA" id="ARBA00022824"/>
    </source>
</evidence>
<protein>
    <submittedName>
        <fullName evidence="6">PGAP1-like protein</fullName>
    </submittedName>
</protein>
<proteinExistence type="predicted"/>
<dbReference type="PANTHER" id="PTHR48182:SF2">
    <property type="entry name" value="PROTEIN SERAC1"/>
    <property type="match status" value="1"/>
</dbReference>